<evidence type="ECO:0000313" key="3">
    <source>
        <dbReference type="EMBL" id="EMC91683.1"/>
    </source>
</evidence>
<dbReference type="OMA" id="YEEYVFH"/>
<dbReference type="InterPro" id="IPR006598">
    <property type="entry name" value="CAP10"/>
</dbReference>
<evidence type="ECO:0000313" key="4">
    <source>
        <dbReference type="Proteomes" id="UP000011761"/>
    </source>
</evidence>
<dbReference type="AlphaFoldDB" id="M2MK28"/>
<accession>M2MK28</accession>
<dbReference type="eggNOG" id="KOG2458">
    <property type="taxonomic scope" value="Eukaryota"/>
</dbReference>
<dbReference type="SMART" id="SM00672">
    <property type="entry name" value="CAP10"/>
    <property type="match status" value="1"/>
</dbReference>
<feature type="signal peptide" evidence="1">
    <location>
        <begin position="1"/>
        <end position="29"/>
    </location>
</feature>
<dbReference type="RefSeq" id="XP_007681167.1">
    <property type="nucleotide sequence ID" value="XM_007682977.1"/>
</dbReference>
<proteinExistence type="predicted"/>
<feature type="domain" description="Glycosyl transferase CAP10" evidence="2">
    <location>
        <begin position="177"/>
        <end position="417"/>
    </location>
</feature>
<sequence>MGETWRPLSSRRNVMLVCLLLVVVFLISSNQYSNLPSAEIRSDDSMQTHTVAASGINHTRTFAAPPEAPKSTWTFDVSRDRDNHSLTQEQCDVAFPRLYHEIDRAAAYWKDRLGDEQISPEMVDLKWSSDGGLTAMIYNHQLYITHARGLNHFLHWRERSHATLHQIQRAILASPERLPNIEFSVKINDLLGLNYEHPNINVTVWGFSRNISDPVMDQVWVVPDFNFWDYPRVAGSFSDYQQQAIEIKQDRFEDKKDLLVWRGTVGFKPELRWPLIMQTAGQPWSDVHRLDTEMTTPDQLQHKISMPDHCRYKYSVHTEGTSWSGRLKYLLSCHQVVIIHHLSYFTHLYHLLTPSGPGQNYVQVQNDWLDLPDKMEDLLSNPDKAKMIADSAAADFRDLYSTAAAQSCYWRRLFRTWREASYEPDPFEYRKQEDESWERHVRGMTYEEYVFHDQSVPVGA</sequence>
<reference evidence="3 4" key="1">
    <citation type="journal article" date="2012" name="PLoS Pathog.">
        <title>Diverse lifestyles and strategies of plant pathogenesis encoded in the genomes of eighteen Dothideomycetes fungi.</title>
        <authorList>
            <person name="Ohm R.A."/>
            <person name="Feau N."/>
            <person name="Henrissat B."/>
            <person name="Schoch C.L."/>
            <person name="Horwitz B.A."/>
            <person name="Barry K.W."/>
            <person name="Condon B.J."/>
            <person name="Copeland A.C."/>
            <person name="Dhillon B."/>
            <person name="Glaser F."/>
            <person name="Hesse C.N."/>
            <person name="Kosti I."/>
            <person name="LaButti K."/>
            <person name="Lindquist E.A."/>
            <person name="Lucas S."/>
            <person name="Salamov A.A."/>
            <person name="Bradshaw R.E."/>
            <person name="Ciuffetti L."/>
            <person name="Hamelin R.C."/>
            <person name="Kema G.H.J."/>
            <person name="Lawrence C."/>
            <person name="Scott J.A."/>
            <person name="Spatafora J.W."/>
            <person name="Turgeon B.G."/>
            <person name="de Wit P.J.G.M."/>
            <person name="Zhong S."/>
            <person name="Goodwin S.B."/>
            <person name="Grigoriev I.V."/>
        </authorList>
    </citation>
    <scope>NUCLEOTIDE SEQUENCE [LARGE SCALE GENOMIC DNA]</scope>
    <source>
        <strain evidence="3 4">UAMH 10762</strain>
    </source>
</reference>
<dbReference type="InterPro" id="IPR051091">
    <property type="entry name" value="O-Glucosyltr/Glycosyltrsf_90"/>
</dbReference>
<dbReference type="GeneID" id="19108076"/>
<evidence type="ECO:0000259" key="2">
    <source>
        <dbReference type="SMART" id="SM00672"/>
    </source>
</evidence>
<dbReference type="EMBL" id="KB445563">
    <property type="protein sequence ID" value="EMC91683.1"/>
    <property type="molecule type" value="Genomic_DNA"/>
</dbReference>
<dbReference type="PANTHER" id="PTHR12203">
    <property type="entry name" value="KDEL LYS-ASP-GLU-LEU CONTAINING - RELATED"/>
    <property type="match status" value="1"/>
</dbReference>
<dbReference type="HOGENOM" id="CLU_028539_2_1_1"/>
<organism evidence="3 4">
    <name type="scientific">Baudoinia panamericana (strain UAMH 10762)</name>
    <name type="common">Angels' share fungus</name>
    <name type="synonym">Baudoinia compniacensis (strain UAMH 10762)</name>
    <dbReference type="NCBI Taxonomy" id="717646"/>
    <lineage>
        <taxon>Eukaryota</taxon>
        <taxon>Fungi</taxon>
        <taxon>Dikarya</taxon>
        <taxon>Ascomycota</taxon>
        <taxon>Pezizomycotina</taxon>
        <taxon>Dothideomycetes</taxon>
        <taxon>Dothideomycetidae</taxon>
        <taxon>Mycosphaerellales</taxon>
        <taxon>Teratosphaeriaceae</taxon>
        <taxon>Baudoinia</taxon>
    </lineage>
</organism>
<dbReference type="OrthoDB" id="202415at2759"/>
<feature type="chain" id="PRO_5004022012" description="Glycosyl transferase CAP10 domain-containing protein" evidence="1">
    <location>
        <begin position="30"/>
        <end position="460"/>
    </location>
</feature>
<dbReference type="PANTHER" id="PTHR12203:SF107">
    <property type="entry name" value="GLYCOSYL TRANSFERASE CAP10 DOMAIN-CONTAINING PROTEIN"/>
    <property type="match status" value="1"/>
</dbReference>
<evidence type="ECO:0000256" key="1">
    <source>
        <dbReference type="SAM" id="SignalP"/>
    </source>
</evidence>
<protein>
    <recommendedName>
        <fullName evidence="2">Glycosyl transferase CAP10 domain-containing protein</fullName>
    </recommendedName>
</protein>
<name>M2MK28_BAUPA</name>
<dbReference type="Proteomes" id="UP000011761">
    <property type="component" value="Unassembled WGS sequence"/>
</dbReference>
<gene>
    <name evidence="3" type="ORF">BAUCODRAFT_126678</name>
</gene>
<keyword evidence="1" id="KW-0732">Signal</keyword>
<dbReference type="Pfam" id="PF05686">
    <property type="entry name" value="Glyco_transf_90"/>
    <property type="match status" value="1"/>
</dbReference>
<dbReference type="KEGG" id="bcom:BAUCODRAFT_126678"/>
<keyword evidence="4" id="KW-1185">Reference proteome</keyword>